<comment type="caution">
    <text evidence="2">The sequence shown here is derived from an EMBL/GenBank/DDBJ whole genome shotgun (WGS) entry which is preliminary data.</text>
</comment>
<dbReference type="AlphaFoldDB" id="A0AAV7S7B8"/>
<feature type="compositionally biased region" description="Basic and acidic residues" evidence="1">
    <location>
        <begin position="1"/>
        <end position="25"/>
    </location>
</feature>
<evidence type="ECO:0000313" key="3">
    <source>
        <dbReference type="Proteomes" id="UP001066276"/>
    </source>
</evidence>
<sequence length="87" mass="9720">MDDAGHHCRVEHGREEREERSEARAENGGGVAMEVRWGPPHPRPDLTFPGLPDPTLPEPRTTRTLPGPTHPETPAIKGSRQQEKRKS</sequence>
<protein>
    <submittedName>
        <fullName evidence="2">Uncharacterized protein</fullName>
    </submittedName>
</protein>
<feature type="compositionally biased region" description="Low complexity" evidence="1">
    <location>
        <begin position="58"/>
        <end position="67"/>
    </location>
</feature>
<dbReference type="Proteomes" id="UP001066276">
    <property type="component" value="Chromosome 5"/>
</dbReference>
<dbReference type="EMBL" id="JANPWB010000009">
    <property type="protein sequence ID" value="KAJ1159118.1"/>
    <property type="molecule type" value="Genomic_DNA"/>
</dbReference>
<name>A0AAV7S7B8_PLEWA</name>
<accession>A0AAV7S7B8</accession>
<reference evidence="2" key="1">
    <citation type="journal article" date="2022" name="bioRxiv">
        <title>Sequencing and chromosome-scale assembly of the giantPleurodeles waltlgenome.</title>
        <authorList>
            <person name="Brown T."/>
            <person name="Elewa A."/>
            <person name="Iarovenko S."/>
            <person name="Subramanian E."/>
            <person name="Araus A.J."/>
            <person name="Petzold A."/>
            <person name="Susuki M."/>
            <person name="Suzuki K.-i.T."/>
            <person name="Hayashi T."/>
            <person name="Toyoda A."/>
            <person name="Oliveira C."/>
            <person name="Osipova E."/>
            <person name="Leigh N.D."/>
            <person name="Simon A."/>
            <person name="Yun M.H."/>
        </authorList>
    </citation>
    <scope>NUCLEOTIDE SEQUENCE</scope>
    <source>
        <strain evidence="2">20211129_DDA</strain>
        <tissue evidence="2">Liver</tissue>
    </source>
</reference>
<evidence type="ECO:0000313" key="2">
    <source>
        <dbReference type="EMBL" id="KAJ1159118.1"/>
    </source>
</evidence>
<feature type="region of interest" description="Disordered" evidence="1">
    <location>
        <begin position="1"/>
        <end position="87"/>
    </location>
</feature>
<keyword evidence="3" id="KW-1185">Reference proteome</keyword>
<evidence type="ECO:0000256" key="1">
    <source>
        <dbReference type="SAM" id="MobiDB-lite"/>
    </source>
</evidence>
<gene>
    <name evidence="2" type="ORF">NDU88_011788</name>
</gene>
<proteinExistence type="predicted"/>
<organism evidence="2 3">
    <name type="scientific">Pleurodeles waltl</name>
    <name type="common">Iberian ribbed newt</name>
    <dbReference type="NCBI Taxonomy" id="8319"/>
    <lineage>
        <taxon>Eukaryota</taxon>
        <taxon>Metazoa</taxon>
        <taxon>Chordata</taxon>
        <taxon>Craniata</taxon>
        <taxon>Vertebrata</taxon>
        <taxon>Euteleostomi</taxon>
        <taxon>Amphibia</taxon>
        <taxon>Batrachia</taxon>
        <taxon>Caudata</taxon>
        <taxon>Salamandroidea</taxon>
        <taxon>Salamandridae</taxon>
        <taxon>Pleurodelinae</taxon>
        <taxon>Pleurodeles</taxon>
    </lineage>
</organism>